<dbReference type="InterPro" id="IPR015943">
    <property type="entry name" value="WD40/YVTN_repeat-like_dom_sf"/>
</dbReference>
<dbReference type="Pfam" id="PF00400">
    <property type="entry name" value="WD40"/>
    <property type="match status" value="1"/>
</dbReference>
<name>A0ABM1DZ01_PRICU</name>
<dbReference type="Gene3D" id="2.130.10.10">
    <property type="entry name" value="YVTN repeat-like/Quinoprotein amine dehydrogenase"/>
    <property type="match status" value="1"/>
</dbReference>
<comment type="subcellular location">
    <subcellularLocation>
        <location evidence="1">Cytoplasm</location>
    </subcellularLocation>
</comment>
<dbReference type="SUPFAM" id="SSF50978">
    <property type="entry name" value="WD40 repeat-like"/>
    <property type="match status" value="1"/>
</dbReference>
<proteinExistence type="predicted"/>
<dbReference type="RefSeq" id="XP_014665172.1">
    <property type="nucleotide sequence ID" value="XM_014809686.1"/>
</dbReference>
<evidence type="ECO:0000256" key="2">
    <source>
        <dbReference type="ARBA" id="ARBA00022490"/>
    </source>
</evidence>
<dbReference type="GeneID" id="106807369"/>
<organism evidence="6 7">
    <name type="scientific">Priapulus caudatus</name>
    <name type="common">Priapulid worm</name>
    <dbReference type="NCBI Taxonomy" id="37621"/>
    <lineage>
        <taxon>Eukaryota</taxon>
        <taxon>Metazoa</taxon>
        <taxon>Ecdysozoa</taxon>
        <taxon>Scalidophora</taxon>
        <taxon>Priapulida</taxon>
        <taxon>Priapulimorpha</taxon>
        <taxon>Priapulimorphida</taxon>
        <taxon>Priapulidae</taxon>
        <taxon>Priapulus</taxon>
    </lineage>
</organism>
<dbReference type="PANTHER" id="PTHR12442">
    <property type="entry name" value="DYNEIN INTERMEDIATE CHAIN"/>
    <property type="match status" value="1"/>
</dbReference>
<protein>
    <submittedName>
        <fullName evidence="7">WD repeat-containing protein 34-like</fullName>
    </submittedName>
</protein>
<evidence type="ECO:0000313" key="6">
    <source>
        <dbReference type="Proteomes" id="UP000695022"/>
    </source>
</evidence>
<dbReference type="InterPro" id="IPR036322">
    <property type="entry name" value="WD40_repeat_dom_sf"/>
</dbReference>
<keyword evidence="2" id="KW-0963">Cytoplasm</keyword>
<evidence type="ECO:0000256" key="5">
    <source>
        <dbReference type="PROSITE-ProRule" id="PRU00221"/>
    </source>
</evidence>
<keyword evidence="6" id="KW-1185">Reference proteome</keyword>
<evidence type="ECO:0000256" key="3">
    <source>
        <dbReference type="ARBA" id="ARBA00022574"/>
    </source>
</evidence>
<gene>
    <name evidence="7" type="primary">LOC106807369</name>
</gene>
<keyword evidence="4" id="KW-0677">Repeat</keyword>
<dbReference type="InterPro" id="IPR050687">
    <property type="entry name" value="Dynein_IC"/>
</dbReference>
<dbReference type="InterPro" id="IPR001680">
    <property type="entry name" value="WD40_rpt"/>
</dbReference>
<evidence type="ECO:0000256" key="4">
    <source>
        <dbReference type="ARBA" id="ARBA00022737"/>
    </source>
</evidence>
<feature type="repeat" description="WD" evidence="5">
    <location>
        <begin position="8"/>
        <end position="42"/>
    </location>
</feature>
<reference evidence="7" key="1">
    <citation type="submission" date="2025-08" db="UniProtKB">
        <authorList>
            <consortium name="RefSeq"/>
        </authorList>
    </citation>
    <scope>IDENTIFICATION</scope>
</reference>
<dbReference type="Proteomes" id="UP000695022">
    <property type="component" value="Unplaced"/>
</dbReference>
<dbReference type="PROSITE" id="PS50082">
    <property type="entry name" value="WD_REPEATS_2"/>
    <property type="match status" value="1"/>
</dbReference>
<dbReference type="PANTHER" id="PTHR12442:SF26">
    <property type="entry name" value="CYTOPLASMIC DYNEIN 2 INTERMEDIATE CHAIN 2"/>
    <property type="match status" value="1"/>
</dbReference>
<keyword evidence="3 5" id="KW-0853">WD repeat</keyword>
<accession>A0ABM1DZ01</accession>
<evidence type="ECO:0000256" key="1">
    <source>
        <dbReference type="ARBA" id="ARBA00004496"/>
    </source>
</evidence>
<dbReference type="SMART" id="SM00320">
    <property type="entry name" value="WD40"/>
    <property type="match status" value="3"/>
</dbReference>
<evidence type="ECO:0000313" key="7">
    <source>
        <dbReference type="RefSeq" id="XP_014665172.1"/>
    </source>
</evidence>
<sequence length="165" mass="17739">MSLVTIPLEPHKGAVSSVATSPFSSKLLLTCSFDGTVKIFKLGQENTAVFSADPSLGYLHSAVWSYSKPLTFAVATGDGYVLIYDLSESQSSPLQKLKASPELQPVHHVTFNPSLHHTVASADKKGVVKVWQLSDSLTYNSPRALQSLNLLASSENSTKAETSMK</sequence>